<dbReference type="KEGG" id="srm:SRM_01963"/>
<reference evidence="2 3" key="1">
    <citation type="journal article" date="2010" name="ISME J.">
        <title>Fine-scale evolution: genomic, phenotypic and ecological differentiation in two coexisting Salinibacter ruber strains.</title>
        <authorList>
            <person name="Pena A."/>
            <person name="Teeling H."/>
            <person name="Huerta-Cepas J."/>
            <person name="Santos F."/>
            <person name="Yarza P."/>
            <person name="Brito-Echeverria J."/>
            <person name="Lucio M."/>
            <person name="Schmitt-Kopplin P."/>
            <person name="Meseguer I."/>
            <person name="Schenowitz C."/>
            <person name="Dossat C."/>
            <person name="Barbe V."/>
            <person name="Dopazo J."/>
            <person name="Rossello-Mora R."/>
            <person name="Schuler M."/>
            <person name="Glockner F.O."/>
            <person name="Amann R."/>
            <person name="Gabaldon T."/>
            <person name="Anton J."/>
        </authorList>
    </citation>
    <scope>NUCLEOTIDE SEQUENCE [LARGE SCALE GENOMIC DNA]</scope>
    <source>
        <strain evidence="2 3">M8</strain>
    </source>
</reference>
<protein>
    <submittedName>
        <fullName evidence="2">Uncharacterized protein</fullName>
    </submittedName>
</protein>
<dbReference type="HOGENOM" id="CLU_1146546_0_0_10"/>
<dbReference type="Proteomes" id="UP000000933">
    <property type="component" value="Chromosome"/>
</dbReference>
<dbReference type="EMBL" id="FP565814">
    <property type="protein sequence ID" value="CBH24884.1"/>
    <property type="molecule type" value="Genomic_DNA"/>
</dbReference>
<accession>D5HA29</accession>
<organism evidence="2 3">
    <name type="scientific">Salinibacter ruber (strain M8)</name>
    <dbReference type="NCBI Taxonomy" id="761659"/>
    <lineage>
        <taxon>Bacteria</taxon>
        <taxon>Pseudomonadati</taxon>
        <taxon>Rhodothermota</taxon>
        <taxon>Rhodothermia</taxon>
        <taxon>Rhodothermales</taxon>
        <taxon>Salinibacteraceae</taxon>
        <taxon>Salinibacter</taxon>
    </lineage>
</organism>
<proteinExistence type="predicted"/>
<sequence>MRKGDRLSGTRLWAKKRESVHRPFAGLLPFGQGSLPGIAFGRQYHCVRRVVARPPKMFEHFRPVCSHNPQSGMVAQQHYQRLKHLYSAASSEHATGPVDISYGYAEVVGAIDGETDRALVPHVPHQQLLADVASLAAGSVEKEGRLSLERFNMSVSQPDYQGSVQANAEVVLAEPPRYHVRATLFGEDGNEIAEALAFFEPSGEALPPDPAPEADAEADGTAPPPAPFMPVHVTRYGSLCLN</sequence>
<reference evidence="3" key="2">
    <citation type="submission" date="2010-04" db="EMBL/GenBank/DDBJ databases">
        <title>Genome sequence of Salinibacter ruber M8.</title>
        <authorList>
            <consortium name="Genoscope"/>
        </authorList>
    </citation>
    <scope>NUCLEOTIDE SEQUENCE [LARGE SCALE GENOMIC DNA]</scope>
    <source>
        <strain evidence="3">M8</strain>
    </source>
</reference>
<gene>
    <name evidence="2" type="ordered locus">SRM_01963</name>
</gene>
<evidence type="ECO:0000313" key="2">
    <source>
        <dbReference type="EMBL" id="CBH24884.1"/>
    </source>
</evidence>
<name>D5HA29_SALRM</name>
<evidence type="ECO:0000256" key="1">
    <source>
        <dbReference type="SAM" id="MobiDB-lite"/>
    </source>
</evidence>
<dbReference type="AlphaFoldDB" id="D5HA29"/>
<evidence type="ECO:0000313" key="3">
    <source>
        <dbReference type="Proteomes" id="UP000000933"/>
    </source>
</evidence>
<feature type="region of interest" description="Disordered" evidence="1">
    <location>
        <begin position="202"/>
        <end position="229"/>
    </location>
</feature>